<gene>
    <name evidence="8" type="ORF">COW99_03510</name>
</gene>
<accession>A0A2H0BX60</accession>
<dbReference type="SUPFAM" id="SSF46600">
    <property type="entry name" value="C-terminal UvrC-binding domain of UvrB"/>
    <property type="match status" value="1"/>
</dbReference>
<dbReference type="CDD" id="cd10434">
    <property type="entry name" value="GIY-YIG_UvrC_Cho"/>
    <property type="match status" value="1"/>
</dbReference>
<proteinExistence type="predicted"/>
<keyword evidence="3" id="KW-0228">DNA excision</keyword>
<protein>
    <recommendedName>
        <fullName evidence="10">Excinuclease ABC subunit C</fullName>
    </recommendedName>
</protein>
<feature type="domain" description="GIY-YIG" evidence="6">
    <location>
        <begin position="10"/>
        <end position="88"/>
    </location>
</feature>
<evidence type="ECO:0000256" key="2">
    <source>
        <dbReference type="ARBA" id="ARBA00022763"/>
    </source>
</evidence>
<dbReference type="SUPFAM" id="SSF82771">
    <property type="entry name" value="GIY-YIG endonuclease"/>
    <property type="match status" value="1"/>
</dbReference>
<sequence>MEEKLKELPQSPGVYLFRNKKKQVIYVGKSVHLRSRVRSYFQKNTLDIKILRMVKHISSVDHVVTNTELEALILEAYLIKSYKPFFNSMLKDDKRYLYIKITTNEEYPRILTSRKEDDPACVYFGPYPSSRAVVDVLKIIRKVFPYCTQGGSGKRRCFYAHLLLCNPCPADIQKLTREEKDKQKRKYRRNIKNIIDILSGKGKKVKKRLEILMKYYAVKEEYEQAGEAKRQLFQLNYISKYQSQGIRKYLDSVDQDDNKLSAGEDLIQILKPFYPLTEISRIEGYDISNTQGKNPTGSMVVFENSEPSKKNYRRFKITGGNTPDDPKMMSEMLERRLRHVEWTYPDVLMVDGGKPQVGAAFTLLNKLNIKIPVVGLAKRFEKLVIMDKGKLKELEIPLTSSALQLLQRLRDEAHRFANTYHKKLRAKSYIIEK</sequence>
<dbReference type="InterPro" id="IPR038476">
    <property type="entry name" value="UvrC_RNase_H_dom_sf"/>
</dbReference>
<dbReference type="GO" id="GO:0006289">
    <property type="term" value="P:nucleotide-excision repair"/>
    <property type="evidence" value="ECO:0007669"/>
    <property type="project" value="InterPro"/>
</dbReference>
<keyword evidence="1" id="KW-0963">Cytoplasm</keyword>
<evidence type="ECO:0008006" key="10">
    <source>
        <dbReference type="Google" id="ProtNLM"/>
    </source>
</evidence>
<dbReference type="GO" id="GO:0009381">
    <property type="term" value="F:excinuclease ABC activity"/>
    <property type="evidence" value="ECO:0007669"/>
    <property type="project" value="InterPro"/>
</dbReference>
<evidence type="ECO:0000313" key="9">
    <source>
        <dbReference type="Proteomes" id="UP000231246"/>
    </source>
</evidence>
<evidence type="ECO:0000259" key="7">
    <source>
        <dbReference type="PROSITE" id="PS50165"/>
    </source>
</evidence>
<evidence type="ECO:0000256" key="4">
    <source>
        <dbReference type="ARBA" id="ARBA00022881"/>
    </source>
</evidence>
<dbReference type="InterPro" id="IPR050066">
    <property type="entry name" value="UvrABC_protein_C"/>
</dbReference>
<dbReference type="InterPro" id="IPR036876">
    <property type="entry name" value="UVR_dom_sf"/>
</dbReference>
<dbReference type="Proteomes" id="UP000231246">
    <property type="component" value="Unassembled WGS sequence"/>
</dbReference>
<dbReference type="InterPro" id="IPR001162">
    <property type="entry name" value="UvrC_RNase_H_dom"/>
</dbReference>
<dbReference type="FunFam" id="3.40.1440.10:FF:000001">
    <property type="entry name" value="UvrABC system protein C"/>
    <property type="match status" value="1"/>
</dbReference>
<dbReference type="PANTHER" id="PTHR30562:SF1">
    <property type="entry name" value="UVRABC SYSTEM PROTEIN C"/>
    <property type="match status" value="1"/>
</dbReference>
<dbReference type="Gene3D" id="3.30.420.340">
    <property type="entry name" value="UvrC, RNAse H endonuclease domain"/>
    <property type="match status" value="1"/>
</dbReference>
<name>A0A2H0BX60_9BACT</name>
<evidence type="ECO:0000256" key="5">
    <source>
        <dbReference type="ARBA" id="ARBA00023204"/>
    </source>
</evidence>
<evidence type="ECO:0000256" key="1">
    <source>
        <dbReference type="ARBA" id="ARBA00022490"/>
    </source>
</evidence>
<dbReference type="Gene3D" id="3.40.1440.10">
    <property type="entry name" value="GIY-YIG endonuclease"/>
    <property type="match status" value="1"/>
</dbReference>
<dbReference type="AlphaFoldDB" id="A0A2H0BX60"/>
<evidence type="ECO:0000313" key="8">
    <source>
        <dbReference type="EMBL" id="PIP61568.1"/>
    </source>
</evidence>
<dbReference type="Pfam" id="PF01541">
    <property type="entry name" value="GIY-YIG"/>
    <property type="match status" value="1"/>
</dbReference>
<dbReference type="PROSITE" id="PS50165">
    <property type="entry name" value="UVRC"/>
    <property type="match status" value="1"/>
</dbReference>
<dbReference type="EMBL" id="PCTA01000023">
    <property type="protein sequence ID" value="PIP61568.1"/>
    <property type="molecule type" value="Genomic_DNA"/>
</dbReference>
<evidence type="ECO:0000259" key="6">
    <source>
        <dbReference type="PROSITE" id="PS50164"/>
    </source>
</evidence>
<keyword evidence="5" id="KW-0234">DNA repair</keyword>
<dbReference type="Pfam" id="PF08459">
    <property type="entry name" value="UvrC_RNaseH_dom"/>
    <property type="match status" value="1"/>
</dbReference>
<dbReference type="GO" id="GO:0009380">
    <property type="term" value="C:excinuclease repair complex"/>
    <property type="evidence" value="ECO:0007669"/>
    <property type="project" value="TreeGrafter"/>
</dbReference>
<keyword evidence="4" id="KW-0267">Excision nuclease</keyword>
<keyword evidence="2" id="KW-0227">DNA damage</keyword>
<dbReference type="SMART" id="SM00465">
    <property type="entry name" value="GIYc"/>
    <property type="match status" value="1"/>
</dbReference>
<dbReference type="PROSITE" id="PS50164">
    <property type="entry name" value="GIY_YIG"/>
    <property type="match status" value="1"/>
</dbReference>
<feature type="domain" description="UvrC family homology region profile" evidence="7">
    <location>
        <begin position="244"/>
        <end position="364"/>
    </location>
</feature>
<organism evidence="8 9">
    <name type="scientific">Candidatus Roizmanbacteria bacterium CG22_combo_CG10-13_8_21_14_all_38_20</name>
    <dbReference type="NCBI Taxonomy" id="1974862"/>
    <lineage>
        <taxon>Bacteria</taxon>
        <taxon>Candidatus Roizmaniibacteriota</taxon>
    </lineage>
</organism>
<evidence type="ECO:0000256" key="3">
    <source>
        <dbReference type="ARBA" id="ARBA00022769"/>
    </source>
</evidence>
<dbReference type="InterPro" id="IPR035901">
    <property type="entry name" value="GIY-YIG_endonuc_sf"/>
</dbReference>
<dbReference type="InterPro" id="IPR000305">
    <property type="entry name" value="GIY-YIG_endonuc"/>
</dbReference>
<comment type="caution">
    <text evidence="8">The sequence shown here is derived from an EMBL/GenBank/DDBJ whole genome shotgun (WGS) entry which is preliminary data.</text>
</comment>
<reference evidence="8 9" key="1">
    <citation type="submission" date="2017-09" db="EMBL/GenBank/DDBJ databases">
        <title>Depth-based differentiation of microbial function through sediment-hosted aquifers and enrichment of novel symbionts in the deep terrestrial subsurface.</title>
        <authorList>
            <person name="Probst A.J."/>
            <person name="Ladd B."/>
            <person name="Jarett J.K."/>
            <person name="Geller-Mcgrath D.E."/>
            <person name="Sieber C.M."/>
            <person name="Emerson J.B."/>
            <person name="Anantharaman K."/>
            <person name="Thomas B.C."/>
            <person name="Malmstrom R."/>
            <person name="Stieglmeier M."/>
            <person name="Klingl A."/>
            <person name="Woyke T."/>
            <person name="Ryan C.M."/>
            <person name="Banfield J.F."/>
        </authorList>
    </citation>
    <scope>NUCLEOTIDE SEQUENCE [LARGE SCALE GENOMIC DNA]</scope>
    <source>
        <strain evidence="8">CG22_combo_CG10-13_8_21_14_all_38_20</strain>
    </source>
</reference>
<dbReference type="PANTHER" id="PTHR30562">
    <property type="entry name" value="UVRC/OXIDOREDUCTASE"/>
    <property type="match status" value="1"/>
</dbReference>
<dbReference type="InterPro" id="IPR047296">
    <property type="entry name" value="GIY-YIG_UvrC_Cho"/>
</dbReference>